<dbReference type="PANTHER" id="PTHR18966">
    <property type="entry name" value="IONOTROPIC GLUTAMATE RECEPTOR"/>
    <property type="match status" value="1"/>
</dbReference>
<evidence type="ECO:0000259" key="15">
    <source>
        <dbReference type="SMART" id="SM00918"/>
    </source>
</evidence>
<evidence type="ECO:0000256" key="5">
    <source>
        <dbReference type="ARBA" id="ARBA00023054"/>
    </source>
</evidence>
<dbReference type="Gene3D" id="3.40.190.10">
    <property type="entry name" value="Periplasmic binding protein-like II"/>
    <property type="match status" value="1"/>
</dbReference>
<keyword evidence="7 13" id="KW-0472">Membrane</keyword>
<keyword evidence="3 13" id="KW-0812">Transmembrane</keyword>
<sequence>MLNNMNTIIKGFILLNLFLIYSRYCRSIHLVIFLPEEQSYLNLAAELAINRHNLLQDNMSDKYVTAYFHRINHEDLRSWSNSIKNICLNIQNDTAKHPDLLIDLTPPSQASCGIQKLAQQIDSGIISLNYFDCPPLYINQTLLNKSNVIIELNIPSVKFPPGALASALSAFANTISGPLRTETIIRGSDETGPQITFSDYRDYPSVRRFYLTLPPQMNESQLAQTIGEIKSVVMTKLWLLLVDSPTVWNILTSVAKSQQTDAQNWIIYEEHVNCNFLCVESNVTGERNCLTYNNLNKLYCLKVDTAGADQQELKMIQNYHGRIWNNESFKQFIALSVYETVKSGLLALNSLLVNNQWPESIKSTNASRKICDSPIPIVDSTTRFYRYLEAITRLPKRNGTTGIIDFNKTVTNQYAVFHLQQCFGKSNTSEAMCNDVNSTFIYPQNKIIYNQSILESERLQTIHVSVIHDPPYAVRLGRNKWTGYCVEVFEEIARRLNIAYEFVEQTDGDYGTRLENGRWSGMIGQVSRKNTDIGLGPLVLDAEKSLIVDFTVPYYESVGITMVSKINEDLKLGALFFLDVFTWDVWITAVVAVFIIGFLLAFIDKYSPYSYQNQPKKGDGESMGTVFTVKESLWYVLGSCTQQGEYMDPRSASTRVLVAGLWLLVLIIIAMFSANLAAKLTVSGLQGEINTFKKLIEQKEVKYTVRSNSSELKFFERLRSAEESIFEMWKQKVVYNNEFTANYTVWQYPVTEKYGLLYSRMREWGFSNSHEETMKLINDGWVIFMETPKADYYIANECKLKRFGSRIGSWYYSMILIPRSPLTSAFNEMIYSLEADYTLDMLRAKWWASNTSRCGALSVDEGYDFEEVGGMFSLLGCGLVIGVVLLISEIVIFHILLKKQQTKVTNEPPRLPPQPVTDSVPETIQEEEESTNNLSTRNSVASNLITITTTDYSDPNQEVKSLNE</sequence>
<keyword evidence="8" id="KW-0675">Receptor</keyword>
<accession>A0AA85GLX9</accession>
<feature type="domain" description="Ionotropic glutamate receptor C-terminal" evidence="14">
    <location>
        <begin position="461"/>
        <end position="849"/>
    </location>
</feature>
<evidence type="ECO:0000256" key="6">
    <source>
        <dbReference type="ARBA" id="ARBA00023065"/>
    </source>
</evidence>
<dbReference type="InterPro" id="IPR001320">
    <property type="entry name" value="Iontro_rcpt_C"/>
</dbReference>
<evidence type="ECO:0000256" key="4">
    <source>
        <dbReference type="ARBA" id="ARBA00022989"/>
    </source>
</evidence>
<feature type="region of interest" description="Disordered" evidence="12">
    <location>
        <begin position="904"/>
        <end position="937"/>
    </location>
</feature>
<dbReference type="SMART" id="SM00079">
    <property type="entry name" value="PBPe"/>
    <property type="match status" value="1"/>
</dbReference>
<dbReference type="WBParaSite" id="SRDH1_9820.4">
    <property type="protein sequence ID" value="SRDH1_9820.4"/>
    <property type="gene ID" value="SRDH1_9820"/>
</dbReference>
<dbReference type="InterPro" id="IPR019594">
    <property type="entry name" value="Glu/Gly-bd"/>
</dbReference>
<dbReference type="Proteomes" id="UP000050792">
    <property type="component" value="Unassembled WGS sequence"/>
</dbReference>
<dbReference type="SUPFAM" id="SSF53850">
    <property type="entry name" value="Periplasmic binding protein-like II"/>
    <property type="match status" value="1"/>
</dbReference>
<evidence type="ECO:0000256" key="13">
    <source>
        <dbReference type="SAM" id="Phobius"/>
    </source>
</evidence>
<evidence type="ECO:0000256" key="10">
    <source>
        <dbReference type="ARBA" id="ARBA00023286"/>
    </source>
</evidence>
<evidence type="ECO:0000256" key="8">
    <source>
        <dbReference type="ARBA" id="ARBA00023170"/>
    </source>
</evidence>
<evidence type="ECO:0000256" key="11">
    <source>
        <dbReference type="ARBA" id="ARBA00023303"/>
    </source>
</evidence>
<proteinExistence type="predicted"/>
<feature type="transmembrane region" description="Helical" evidence="13">
    <location>
        <begin position="585"/>
        <end position="603"/>
    </location>
</feature>
<evidence type="ECO:0000313" key="16">
    <source>
        <dbReference type="Proteomes" id="UP000050792"/>
    </source>
</evidence>
<evidence type="ECO:0008006" key="18">
    <source>
        <dbReference type="Google" id="ProtNLM"/>
    </source>
</evidence>
<dbReference type="Pfam" id="PF10613">
    <property type="entry name" value="Lig_chan-Glu_bd"/>
    <property type="match status" value="1"/>
</dbReference>
<keyword evidence="4 13" id="KW-1133">Transmembrane helix</keyword>
<dbReference type="Gene3D" id="1.10.287.70">
    <property type="match status" value="1"/>
</dbReference>
<dbReference type="GO" id="GO:0043226">
    <property type="term" value="C:organelle"/>
    <property type="evidence" value="ECO:0007669"/>
    <property type="project" value="UniProtKB-ARBA"/>
</dbReference>
<evidence type="ECO:0000313" key="17">
    <source>
        <dbReference type="WBParaSite" id="SRDH1_9820.4"/>
    </source>
</evidence>
<dbReference type="FunFam" id="1.10.287.70:FF:000143">
    <property type="entry name" value="Probable glutamate receptor"/>
    <property type="match status" value="1"/>
</dbReference>
<evidence type="ECO:0000256" key="9">
    <source>
        <dbReference type="ARBA" id="ARBA00023180"/>
    </source>
</evidence>
<keyword evidence="6" id="KW-0406">Ion transport</keyword>
<evidence type="ECO:0000256" key="3">
    <source>
        <dbReference type="ARBA" id="ARBA00022692"/>
    </source>
</evidence>
<evidence type="ECO:0000256" key="1">
    <source>
        <dbReference type="ARBA" id="ARBA00004141"/>
    </source>
</evidence>
<dbReference type="GO" id="GO:0015276">
    <property type="term" value="F:ligand-gated monoatomic ion channel activity"/>
    <property type="evidence" value="ECO:0007669"/>
    <property type="project" value="InterPro"/>
</dbReference>
<keyword evidence="5" id="KW-0175">Coiled coil</keyword>
<feature type="transmembrane region" description="Helical" evidence="13">
    <location>
        <begin position="871"/>
        <end position="897"/>
    </location>
</feature>
<dbReference type="AlphaFoldDB" id="A0AA85GLX9"/>
<evidence type="ECO:0000259" key="14">
    <source>
        <dbReference type="SMART" id="SM00079"/>
    </source>
</evidence>
<feature type="domain" description="Ionotropic glutamate receptor L-glutamate and glycine-binding" evidence="15">
    <location>
        <begin position="471"/>
        <end position="528"/>
    </location>
</feature>
<evidence type="ECO:0000256" key="2">
    <source>
        <dbReference type="ARBA" id="ARBA00022448"/>
    </source>
</evidence>
<name>A0AA85GLX9_9TREM</name>
<reference evidence="16" key="1">
    <citation type="submission" date="2022-06" db="EMBL/GenBank/DDBJ databases">
        <authorList>
            <person name="Berger JAMES D."/>
            <person name="Berger JAMES D."/>
        </authorList>
    </citation>
    <scope>NUCLEOTIDE SEQUENCE [LARGE SCALE GENOMIC DNA]</scope>
</reference>
<reference evidence="17" key="2">
    <citation type="submission" date="2023-11" db="UniProtKB">
        <authorList>
            <consortium name="WormBaseParasite"/>
        </authorList>
    </citation>
    <scope>IDENTIFICATION</scope>
</reference>
<keyword evidence="2" id="KW-0813">Transport</keyword>
<dbReference type="Pfam" id="PF00060">
    <property type="entry name" value="Lig_chan"/>
    <property type="match status" value="1"/>
</dbReference>
<dbReference type="InterPro" id="IPR015683">
    <property type="entry name" value="Ionotropic_Glu_rcpt"/>
</dbReference>
<dbReference type="FunFam" id="3.40.190.10:FF:000078">
    <property type="entry name" value="glutamate receptor ionotropic, NMDA 3B"/>
    <property type="match status" value="1"/>
</dbReference>
<organism evidence="16 17">
    <name type="scientific">Schistosoma rodhaini</name>
    <dbReference type="NCBI Taxonomy" id="6188"/>
    <lineage>
        <taxon>Eukaryota</taxon>
        <taxon>Metazoa</taxon>
        <taxon>Spiralia</taxon>
        <taxon>Lophotrochozoa</taxon>
        <taxon>Platyhelminthes</taxon>
        <taxon>Trematoda</taxon>
        <taxon>Digenea</taxon>
        <taxon>Strigeidida</taxon>
        <taxon>Schistosomatoidea</taxon>
        <taxon>Schistosomatidae</taxon>
        <taxon>Schistosoma</taxon>
    </lineage>
</organism>
<dbReference type="SMART" id="SM00918">
    <property type="entry name" value="Lig_chan-Glu_bd"/>
    <property type="match status" value="1"/>
</dbReference>
<evidence type="ECO:0000256" key="12">
    <source>
        <dbReference type="SAM" id="MobiDB-lite"/>
    </source>
</evidence>
<keyword evidence="16" id="KW-1185">Reference proteome</keyword>
<feature type="transmembrane region" description="Helical" evidence="13">
    <location>
        <begin position="656"/>
        <end position="678"/>
    </location>
</feature>
<comment type="subcellular location">
    <subcellularLocation>
        <location evidence="1">Membrane</location>
        <topology evidence="1">Multi-pass membrane protein</topology>
    </subcellularLocation>
</comment>
<dbReference type="GO" id="GO:0005886">
    <property type="term" value="C:plasma membrane"/>
    <property type="evidence" value="ECO:0007669"/>
    <property type="project" value="UniProtKB-ARBA"/>
</dbReference>
<keyword evidence="10" id="KW-1071">Ligand-gated ion channel</keyword>
<keyword evidence="9" id="KW-0325">Glycoprotein</keyword>
<keyword evidence="11" id="KW-0407">Ion channel</keyword>
<protein>
    <recommendedName>
        <fullName evidence="18">Ionotropic glutamate receptor C-terminal domain-containing protein</fullName>
    </recommendedName>
</protein>
<evidence type="ECO:0000256" key="7">
    <source>
        <dbReference type="ARBA" id="ARBA00023136"/>
    </source>
</evidence>